<evidence type="ECO:0000259" key="1">
    <source>
        <dbReference type="SMART" id="SM00644"/>
    </source>
</evidence>
<protein>
    <submittedName>
        <fullName evidence="2">N-acetylmuramoyl-L-alanine amidase</fullName>
    </submittedName>
</protein>
<dbReference type="Pfam" id="PF01510">
    <property type="entry name" value="Amidase_2"/>
    <property type="match status" value="1"/>
</dbReference>
<evidence type="ECO:0000313" key="3">
    <source>
        <dbReference type="Proteomes" id="UP000530186"/>
    </source>
</evidence>
<dbReference type="SUPFAM" id="SSF55846">
    <property type="entry name" value="N-acetylmuramoyl-L-alanine amidase-like"/>
    <property type="match status" value="1"/>
</dbReference>
<dbReference type="RefSeq" id="WP_180747330.1">
    <property type="nucleotide sequence ID" value="NZ_CBCRWQ010000015.1"/>
</dbReference>
<reference evidence="2 3" key="1">
    <citation type="submission" date="2020-07" db="EMBL/GenBank/DDBJ databases">
        <authorList>
            <person name="Hilgarth M."/>
            <person name="Werum V."/>
            <person name="Vogel R.F."/>
        </authorList>
    </citation>
    <scope>NUCLEOTIDE SEQUENCE [LARGE SCALE GENOMIC DNA]</scope>
    <source>
        <strain evidence="2 3">DSM 28961</strain>
    </source>
</reference>
<dbReference type="GO" id="GO:0008745">
    <property type="term" value="F:N-acetylmuramoyl-L-alanine amidase activity"/>
    <property type="evidence" value="ECO:0007669"/>
    <property type="project" value="InterPro"/>
</dbReference>
<proteinExistence type="predicted"/>
<feature type="domain" description="N-acetylmuramoyl-L-alanine amidase" evidence="1">
    <location>
        <begin position="16"/>
        <end position="155"/>
    </location>
</feature>
<dbReference type="InterPro" id="IPR002502">
    <property type="entry name" value="Amidase_domain"/>
</dbReference>
<dbReference type="Gene3D" id="3.40.80.10">
    <property type="entry name" value="Peptidoglycan recognition protein-like"/>
    <property type="match status" value="1"/>
</dbReference>
<dbReference type="GO" id="GO:0009253">
    <property type="term" value="P:peptidoglycan catabolic process"/>
    <property type="evidence" value="ECO:0007669"/>
    <property type="project" value="InterPro"/>
</dbReference>
<organism evidence="2 3">
    <name type="scientific">Pseudolactococcus laudensis</name>
    <dbReference type="NCBI Taxonomy" id="1494461"/>
    <lineage>
        <taxon>Bacteria</taxon>
        <taxon>Bacillati</taxon>
        <taxon>Bacillota</taxon>
        <taxon>Bacilli</taxon>
        <taxon>Lactobacillales</taxon>
        <taxon>Streptococcaceae</taxon>
        <taxon>Pseudolactococcus</taxon>
    </lineage>
</organism>
<dbReference type="Proteomes" id="UP000530186">
    <property type="component" value="Unassembled WGS sequence"/>
</dbReference>
<dbReference type="AlphaFoldDB" id="A0A7V8SKB1"/>
<dbReference type="CDD" id="cd06583">
    <property type="entry name" value="PGRP"/>
    <property type="match status" value="1"/>
</dbReference>
<sequence length="275" mass="30150">MAYTIERRIVIPDKYVQNTSGYVAPFRQVHLHSTANPSASLDNEVAYLSRNYQNGNYTHLAGDNGRVIQVAEVGQGAWDVGGDWNAETYAAIEFGEKVTSQEDFNASYRAYIELARDLAKQAGIPLTLDTPDVAGIKTHNYVSSIGHGSDHVDPIAFLAKWGVSYDVLKHDIENGVGTVETPKEVENEVAKANKGELSMFIAKCVGGDVNEYVKDGTFVLFNLSRGTYSVLNGNDQVDAAAKSHQLSTGESLTKTEMNYMVIFHLIMGSKLDYRA</sequence>
<keyword evidence="3" id="KW-1185">Reference proteome</keyword>
<dbReference type="EMBL" id="JACBNY010000016">
    <property type="protein sequence ID" value="MBA0017203.1"/>
    <property type="molecule type" value="Genomic_DNA"/>
</dbReference>
<accession>A0A7V8SKB1</accession>
<name>A0A7V8SKB1_9LACT</name>
<dbReference type="GeneID" id="303195604"/>
<dbReference type="SMART" id="SM00644">
    <property type="entry name" value="Ami_2"/>
    <property type="match status" value="1"/>
</dbReference>
<evidence type="ECO:0000313" key="2">
    <source>
        <dbReference type="EMBL" id="MBA0017203.1"/>
    </source>
</evidence>
<comment type="caution">
    <text evidence="2">The sequence shown here is derived from an EMBL/GenBank/DDBJ whole genome shotgun (WGS) entry which is preliminary data.</text>
</comment>
<gene>
    <name evidence="2" type="ORF">HZR21_08745</name>
</gene>
<dbReference type="InterPro" id="IPR036505">
    <property type="entry name" value="Amidase/PGRP_sf"/>
</dbReference>